<reference evidence="3" key="1">
    <citation type="journal article" date="2005" name="Nature">
        <title>The map-based sequence of the rice genome.</title>
        <authorList>
            <consortium name="International rice genome sequencing project (IRGSP)"/>
            <person name="Matsumoto T."/>
            <person name="Wu J."/>
            <person name="Kanamori H."/>
            <person name="Katayose Y."/>
            <person name="Fujisawa M."/>
            <person name="Namiki N."/>
            <person name="Mizuno H."/>
            <person name="Yamamoto K."/>
            <person name="Antonio B.A."/>
            <person name="Baba T."/>
            <person name="Sakata K."/>
            <person name="Nagamura Y."/>
            <person name="Aoki H."/>
            <person name="Arikawa K."/>
            <person name="Arita K."/>
            <person name="Bito T."/>
            <person name="Chiden Y."/>
            <person name="Fujitsuka N."/>
            <person name="Fukunaka R."/>
            <person name="Hamada M."/>
            <person name="Harada C."/>
            <person name="Hayashi A."/>
            <person name="Hijishita S."/>
            <person name="Honda M."/>
            <person name="Hosokawa S."/>
            <person name="Ichikawa Y."/>
            <person name="Idonuma A."/>
            <person name="Iijima M."/>
            <person name="Ikeda M."/>
            <person name="Ikeno M."/>
            <person name="Ito K."/>
            <person name="Ito S."/>
            <person name="Ito T."/>
            <person name="Ito Y."/>
            <person name="Ito Y."/>
            <person name="Iwabuchi A."/>
            <person name="Kamiya K."/>
            <person name="Karasawa W."/>
            <person name="Kurita K."/>
            <person name="Katagiri S."/>
            <person name="Kikuta A."/>
            <person name="Kobayashi H."/>
            <person name="Kobayashi N."/>
            <person name="Machita K."/>
            <person name="Maehara T."/>
            <person name="Masukawa M."/>
            <person name="Mizubayashi T."/>
            <person name="Mukai Y."/>
            <person name="Nagasaki H."/>
            <person name="Nagata Y."/>
            <person name="Naito S."/>
            <person name="Nakashima M."/>
            <person name="Nakama Y."/>
            <person name="Nakamichi Y."/>
            <person name="Nakamura M."/>
            <person name="Meguro A."/>
            <person name="Negishi M."/>
            <person name="Ohta I."/>
            <person name="Ohta T."/>
            <person name="Okamoto M."/>
            <person name="Ono N."/>
            <person name="Saji S."/>
            <person name="Sakaguchi M."/>
            <person name="Sakai K."/>
            <person name="Shibata M."/>
            <person name="Shimokawa T."/>
            <person name="Song J."/>
            <person name="Takazaki Y."/>
            <person name="Terasawa K."/>
            <person name="Tsugane M."/>
            <person name="Tsuji K."/>
            <person name="Ueda S."/>
            <person name="Waki K."/>
            <person name="Yamagata H."/>
            <person name="Yamamoto M."/>
            <person name="Yamamoto S."/>
            <person name="Yamane H."/>
            <person name="Yoshiki S."/>
            <person name="Yoshihara R."/>
            <person name="Yukawa K."/>
            <person name="Zhong H."/>
            <person name="Yano M."/>
            <person name="Yuan Q."/>
            <person name="Ouyang S."/>
            <person name="Liu J."/>
            <person name="Jones K.M."/>
            <person name="Gansberger K."/>
            <person name="Moffat K."/>
            <person name="Hill J."/>
            <person name="Bera J."/>
            <person name="Fadrosh D."/>
            <person name="Jin S."/>
            <person name="Johri S."/>
            <person name="Kim M."/>
            <person name="Overton L."/>
            <person name="Reardon M."/>
            <person name="Tsitrin T."/>
            <person name="Vuong H."/>
            <person name="Weaver B."/>
            <person name="Ciecko A."/>
            <person name="Tallon L."/>
            <person name="Jackson J."/>
            <person name="Pai G."/>
            <person name="Aken S.V."/>
            <person name="Utterback T."/>
            <person name="Reidmuller S."/>
            <person name="Feldblyum T."/>
            <person name="Hsiao J."/>
            <person name="Zismann V."/>
            <person name="Iobst S."/>
            <person name="de Vazeille A.R."/>
            <person name="Buell C.R."/>
            <person name="Ying K."/>
            <person name="Li Y."/>
            <person name="Lu T."/>
            <person name="Huang Y."/>
            <person name="Zhao Q."/>
            <person name="Feng Q."/>
            <person name="Zhang L."/>
            <person name="Zhu J."/>
            <person name="Weng Q."/>
            <person name="Mu J."/>
            <person name="Lu Y."/>
            <person name="Fan D."/>
            <person name="Liu Y."/>
            <person name="Guan J."/>
            <person name="Zhang Y."/>
            <person name="Yu S."/>
            <person name="Liu X."/>
            <person name="Zhang Y."/>
            <person name="Hong G."/>
            <person name="Han B."/>
            <person name="Choisne N."/>
            <person name="Demange N."/>
            <person name="Orjeda G."/>
            <person name="Samain S."/>
            <person name="Cattolico L."/>
            <person name="Pelletier E."/>
            <person name="Couloux A."/>
            <person name="Segurens B."/>
            <person name="Wincker P."/>
            <person name="D'Hont A."/>
            <person name="Scarpelli C."/>
            <person name="Weissenbach J."/>
            <person name="Salanoubat M."/>
            <person name="Quetier F."/>
            <person name="Yu Y."/>
            <person name="Kim H.R."/>
            <person name="Rambo T."/>
            <person name="Currie J."/>
            <person name="Collura K."/>
            <person name="Luo M."/>
            <person name="Yang T."/>
            <person name="Ammiraju J.S.S."/>
            <person name="Engler F."/>
            <person name="Soderlund C."/>
            <person name="Wing R.A."/>
            <person name="Palmer L.E."/>
            <person name="de la Bastide M."/>
            <person name="Spiegel L."/>
            <person name="Nascimento L."/>
            <person name="Zutavern T."/>
            <person name="O'Shaughnessy A."/>
            <person name="Dike S."/>
            <person name="Dedhia N."/>
            <person name="Preston R."/>
            <person name="Balija V."/>
            <person name="McCombie W.R."/>
            <person name="Chow T."/>
            <person name="Chen H."/>
            <person name="Chung M."/>
            <person name="Chen C."/>
            <person name="Shaw J."/>
            <person name="Wu H."/>
            <person name="Hsiao K."/>
            <person name="Chao Y."/>
            <person name="Chu M."/>
            <person name="Cheng C."/>
            <person name="Hour A."/>
            <person name="Lee P."/>
            <person name="Lin S."/>
            <person name="Lin Y."/>
            <person name="Liou J."/>
            <person name="Liu S."/>
            <person name="Hsing Y."/>
            <person name="Raghuvanshi S."/>
            <person name="Mohanty A."/>
            <person name="Bharti A.K."/>
            <person name="Gaur A."/>
            <person name="Gupta V."/>
            <person name="Kumar D."/>
            <person name="Ravi V."/>
            <person name="Vij S."/>
            <person name="Kapur A."/>
            <person name="Khurana P."/>
            <person name="Khurana P."/>
            <person name="Khurana J.P."/>
            <person name="Tyagi A.K."/>
            <person name="Gaikwad K."/>
            <person name="Singh A."/>
            <person name="Dalal V."/>
            <person name="Srivastava S."/>
            <person name="Dixit A."/>
            <person name="Pal A.K."/>
            <person name="Ghazi I.A."/>
            <person name="Yadav M."/>
            <person name="Pandit A."/>
            <person name="Bhargava A."/>
            <person name="Sureshbabu K."/>
            <person name="Batra K."/>
            <person name="Sharma T.R."/>
            <person name="Mohapatra T."/>
            <person name="Singh N.K."/>
            <person name="Messing J."/>
            <person name="Nelson A.B."/>
            <person name="Fuks G."/>
            <person name="Kavchok S."/>
            <person name="Keizer G."/>
            <person name="Linton E."/>
            <person name="Llaca V."/>
            <person name="Song R."/>
            <person name="Tanyolac B."/>
            <person name="Young S."/>
            <person name="Ho-Il K."/>
            <person name="Hahn J.H."/>
            <person name="Sangsakoo G."/>
            <person name="Vanavichit A."/>
            <person name="de Mattos Luiz.A.T."/>
            <person name="Zimmer P.D."/>
            <person name="Malone G."/>
            <person name="Dellagostin O."/>
            <person name="de Oliveira A.C."/>
            <person name="Bevan M."/>
            <person name="Bancroft I."/>
            <person name="Minx P."/>
            <person name="Cordum H."/>
            <person name="Wilson R."/>
            <person name="Cheng Z."/>
            <person name="Jin W."/>
            <person name="Jiang J."/>
            <person name="Leong S.A."/>
            <person name="Iwama H."/>
            <person name="Gojobori T."/>
            <person name="Itoh T."/>
            <person name="Niimura Y."/>
            <person name="Fujii Y."/>
            <person name="Habara T."/>
            <person name="Sakai H."/>
            <person name="Sato Y."/>
            <person name="Wilson G."/>
            <person name="Kumar K."/>
            <person name="McCouch S."/>
            <person name="Juretic N."/>
            <person name="Hoen D."/>
            <person name="Wright S."/>
            <person name="Bruskiewich R."/>
            <person name="Bureau T."/>
            <person name="Miyao A."/>
            <person name="Hirochika H."/>
            <person name="Nishikawa T."/>
            <person name="Kadowaki K."/>
            <person name="Sugiura M."/>
            <person name="Burr B."/>
            <person name="Sasaki T."/>
        </authorList>
    </citation>
    <scope>NUCLEOTIDE SEQUENCE [LARGE SCALE GENOMIC DNA]</scope>
    <source>
        <strain evidence="3">cv. Nipponbare</strain>
    </source>
</reference>
<name>A0A0P0YAG7_ORYSJ</name>
<keyword evidence="3" id="KW-1185">Reference proteome</keyword>
<gene>
    <name evidence="2" type="ordered locus">Os12g0500225</name>
    <name evidence="2" type="ORF">OSNPB_120500225</name>
</gene>
<reference evidence="2 3" key="2">
    <citation type="journal article" date="2013" name="Plant Cell Physiol.">
        <title>Rice Annotation Project Database (RAP-DB): an integrative and interactive database for rice genomics.</title>
        <authorList>
            <person name="Sakai H."/>
            <person name="Lee S.S."/>
            <person name="Tanaka T."/>
            <person name="Numa H."/>
            <person name="Kim J."/>
            <person name="Kawahara Y."/>
            <person name="Wakimoto H."/>
            <person name="Yang C.C."/>
            <person name="Iwamoto M."/>
            <person name="Abe T."/>
            <person name="Yamada Y."/>
            <person name="Muto A."/>
            <person name="Inokuchi H."/>
            <person name="Ikemura T."/>
            <person name="Matsumoto T."/>
            <person name="Sasaki T."/>
            <person name="Itoh T."/>
        </authorList>
    </citation>
    <scope>NUCLEOTIDE SEQUENCE [LARGE SCALE GENOMIC DNA]</scope>
    <source>
        <strain evidence="3">cv. Nipponbare</strain>
    </source>
</reference>
<evidence type="ECO:0000256" key="1">
    <source>
        <dbReference type="SAM" id="MobiDB-lite"/>
    </source>
</evidence>
<evidence type="ECO:0000313" key="3">
    <source>
        <dbReference type="Proteomes" id="UP000059680"/>
    </source>
</evidence>
<dbReference type="PaxDb" id="39947-A0A0P0YAG7"/>
<dbReference type="Gramene" id="Os12t0500225-00">
    <property type="protein sequence ID" value="Os12t0500225-00"/>
    <property type="gene ID" value="Os12g0500225"/>
</dbReference>
<accession>A0A0P0YAG7</accession>
<reference evidence="2 3" key="3">
    <citation type="journal article" date="2013" name="Rice">
        <title>Improvement of the Oryza sativa Nipponbare reference genome using next generation sequence and optical map data.</title>
        <authorList>
            <person name="Kawahara Y."/>
            <person name="de la Bastide M."/>
            <person name="Hamilton J.P."/>
            <person name="Kanamori H."/>
            <person name="McCombie W.R."/>
            <person name="Ouyang S."/>
            <person name="Schwartz D.C."/>
            <person name="Tanaka T."/>
            <person name="Wu J."/>
            <person name="Zhou S."/>
            <person name="Childs K.L."/>
            <person name="Davidson R.M."/>
            <person name="Lin H."/>
            <person name="Quesada-Ocampo L."/>
            <person name="Vaillancourt B."/>
            <person name="Sakai H."/>
            <person name="Lee S.S."/>
            <person name="Kim J."/>
            <person name="Numa H."/>
            <person name="Itoh T."/>
            <person name="Buell C.R."/>
            <person name="Matsumoto T."/>
        </authorList>
    </citation>
    <scope>NUCLEOTIDE SEQUENCE [LARGE SCALE GENOMIC DNA]</scope>
    <source>
        <strain evidence="3">cv. Nipponbare</strain>
    </source>
</reference>
<proteinExistence type="predicted"/>
<dbReference type="Proteomes" id="UP000059680">
    <property type="component" value="Chromosome 12"/>
</dbReference>
<feature type="compositionally biased region" description="Polar residues" evidence="1">
    <location>
        <begin position="60"/>
        <end position="83"/>
    </location>
</feature>
<protein>
    <submittedName>
        <fullName evidence="2">Os12g0500225 protein</fullName>
    </submittedName>
</protein>
<dbReference type="AlphaFoldDB" id="A0A0P0YAG7"/>
<feature type="region of interest" description="Disordered" evidence="1">
    <location>
        <begin position="24"/>
        <end position="90"/>
    </location>
</feature>
<evidence type="ECO:0000313" key="2">
    <source>
        <dbReference type="EMBL" id="BAT17246.1"/>
    </source>
</evidence>
<sequence length="108" mass="11668">MPAPPQPHTHHYVPSSPIRLVAAPLASRSSSRLHRPSLASHPRNPERRRQQQQPPRPASPTCQSSPRPSWTCPSAASRQQGKSPSIDLFGDEVPAGASRFLLLVTGVG</sequence>
<organism evidence="2 3">
    <name type="scientific">Oryza sativa subsp. japonica</name>
    <name type="common">Rice</name>
    <dbReference type="NCBI Taxonomy" id="39947"/>
    <lineage>
        <taxon>Eukaryota</taxon>
        <taxon>Viridiplantae</taxon>
        <taxon>Streptophyta</taxon>
        <taxon>Embryophyta</taxon>
        <taxon>Tracheophyta</taxon>
        <taxon>Spermatophyta</taxon>
        <taxon>Magnoliopsida</taxon>
        <taxon>Liliopsida</taxon>
        <taxon>Poales</taxon>
        <taxon>Poaceae</taxon>
        <taxon>BOP clade</taxon>
        <taxon>Oryzoideae</taxon>
        <taxon>Oryzeae</taxon>
        <taxon>Oryzinae</taxon>
        <taxon>Oryza</taxon>
        <taxon>Oryza sativa</taxon>
    </lineage>
</organism>
<dbReference type="EMBL" id="AP014968">
    <property type="protein sequence ID" value="BAT17246.1"/>
    <property type="molecule type" value="Genomic_DNA"/>
</dbReference>
<dbReference type="InParanoid" id="A0A0P0YAG7"/>
<feature type="compositionally biased region" description="Low complexity" evidence="1">
    <location>
        <begin position="24"/>
        <end position="42"/>
    </location>
</feature>